<dbReference type="EMBL" id="JAGZGG010000021">
    <property type="protein sequence ID" value="MBS5332652.1"/>
    <property type="molecule type" value="Genomic_DNA"/>
</dbReference>
<evidence type="ECO:0000313" key="1">
    <source>
        <dbReference type="EMBL" id="MBS5332652.1"/>
    </source>
</evidence>
<sequence length="485" mass="52359">MKLHGHARLELTDVYTGEVEVVESDNLITNAVSDIFNGYGGSLNKAMLLWRGDTGYTDAPKDLVSMFYGGLLLYDTALGAEPGTLFAPAAAGVVGTARCNVVNTTKNTTRGSANLTETNIDPAGGVVSYVYEFATNQANGIIRSVCLTHPMGALYSEMTEAPDASPTNIDRLAFGGALGGDQLLTGLLATNCYPTNEKGVLLYADPAADEAVAGRVDVENAALELRHHCLGLHTLDLFRRDTAGTWDSLLRTETLDITDFLQDVSANAGRYCRLCFDAEADKLYLVSIPAGSSIAVGASIKVREYDRKTLAAKDYTVPNNTGGTLRGLVSESRATPLNGTVYGGSLYMTDPATYQIYRFPLSDPTDVQAVTMHSDYMQPLCDAHDGRLYCYYRTRGVVLNTEKNELFSCEAAGYDTASSGFSTTVPVLGEPAAPLRRYLSDNRIRTERVLRANYLATINDLPKAVEKTADKTMKVIYTLRKGEGA</sequence>
<dbReference type="Proteomes" id="UP000759273">
    <property type="component" value="Unassembled WGS sequence"/>
</dbReference>
<protein>
    <submittedName>
        <fullName evidence="1">Uncharacterized protein</fullName>
    </submittedName>
</protein>
<organism evidence="1 2">
    <name type="scientific">Subdoligranulum variabile</name>
    <dbReference type="NCBI Taxonomy" id="214851"/>
    <lineage>
        <taxon>Bacteria</taxon>
        <taxon>Bacillati</taxon>
        <taxon>Bacillota</taxon>
        <taxon>Clostridia</taxon>
        <taxon>Eubacteriales</taxon>
        <taxon>Oscillospiraceae</taxon>
        <taxon>Subdoligranulum</taxon>
    </lineage>
</organism>
<gene>
    <name evidence="1" type="ORF">KHY36_09010</name>
</gene>
<proteinExistence type="predicted"/>
<name>A0A943DDU8_9FIRM</name>
<dbReference type="AlphaFoldDB" id="A0A943DDU8"/>
<comment type="caution">
    <text evidence="1">The sequence shown here is derived from an EMBL/GenBank/DDBJ whole genome shotgun (WGS) entry which is preliminary data.</text>
</comment>
<evidence type="ECO:0000313" key="2">
    <source>
        <dbReference type="Proteomes" id="UP000759273"/>
    </source>
</evidence>
<dbReference type="SUPFAM" id="SSF63825">
    <property type="entry name" value="YWTD domain"/>
    <property type="match status" value="1"/>
</dbReference>
<reference evidence="1" key="1">
    <citation type="submission" date="2021-02" db="EMBL/GenBank/DDBJ databases">
        <title>Infant gut strain persistence is associated with maternal origin, phylogeny, and functional potential including surface adhesion and iron acquisition.</title>
        <authorList>
            <person name="Lou Y.C."/>
        </authorList>
    </citation>
    <scope>NUCLEOTIDE SEQUENCE</scope>
    <source>
        <strain evidence="1">L3_101_000M1_dasL3_101_000M1_concoct_87</strain>
    </source>
</reference>
<accession>A0A943DDU8</accession>